<evidence type="ECO:0000313" key="2">
    <source>
        <dbReference type="Proteomes" id="UP000076532"/>
    </source>
</evidence>
<evidence type="ECO:0008006" key="3">
    <source>
        <dbReference type="Google" id="ProtNLM"/>
    </source>
</evidence>
<organism evidence="1 2">
    <name type="scientific">Athelia psychrophila</name>
    <dbReference type="NCBI Taxonomy" id="1759441"/>
    <lineage>
        <taxon>Eukaryota</taxon>
        <taxon>Fungi</taxon>
        <taxon>Dikarya</taxon>
        <taxon>Basidiomycota</taxon>
        <taxon>Agaricomycotina</taxon>
        <taxon>Agaricomycetes</taxon>
        <taxon>Agaricomycetidae</taxon>
        <taxon>Atheliales</taxon>
        <taxon>Atheliaceae</taxon>
        <taxon>Athelia</taxon>
    </lineage>
</organism>
<accession>A0A165X642</accession>
<dbReference type="OrthoDB" id="3199698at2759"/>
<dbReference type="Pfam" id="PF18759">
    <property type="entry name" value="Plavaka"/>
    <property type="match status" value="2"/>
</dbReference>
<name>A0A165X642_9AGAM</name>
<proteinExistence type="predicted"/>
<reference evidence="1 2" key="1">
    <citation type="journal article" date="2016" name="Mol. Biol. Evol.">
        <title>Comparative Genomics of Early-Diverging Mushroom-Forming Fungi Provides Insights into the Origins of Lignocellulose Decay Capabilities.</title>
        <authorList>
            <person name="Nagy L.G."/>
            <person name="Riley R."/>
            <person name="Tritt A."/>
            <person name="Adam C."/>
            <person name="Daum C."/>
            <person name="Floudas D."/>
            <person name="Sun H."/>
            <person name="Yadav J.S."/>
            <person name="Pangilinan J."/>
            <person name="Larsson K.H."/>
            <person name="Matsuura K."/>
            <person name="Barry K."/>
            <person name="Labutti K."/>
            <person name="Kuo R."/>
            <person name="Ohm R.A."/>
            <person name="Bhattacharya S.S."/>
            <person name="Shirouzu T."/>
            <person name="Yoshinaga Y."/>
            <person name="Martin F.M."/>
            <person name="Grigoriev I.V."/>
            <person name="Hibbett D.S."/>
        </authorList>
    </citation>
    <scope>NUCLEOTIDE SEQUENCE [LARGE SCALE GENOMIC DNA]</scope>
    <source>
        <strain evidence="1 2">CBS 109695</strain>
    </source>
</reference>
<dbReference type="AlphaFoldDB" id="A0A165X642"/>
<keyword evidence="2" id="KW-1185">Reference proteome</keyword>
<dbReference type="Proteomes" id="UP000076532">
    <property type="component" value="Unassembled WGS sequence"/>
</dbReference>
<protein>
    <recommendedName>
        <fullName evidence="3">CxC2-like cysteine cluster KDZ transposase-associated domain-containing protein</fullName>
    </recommendedName>
</protein>
<evidence type="ECO:0000313" key="1">
    <source>
        <dbReference type="EMBL" id="KZP08245.1"/>
    </source>
</evidence>
<sequence>MASWPASGTTRGTARGTMIGTAINLIAGRQQSKIKCDEHGNWIPAHSPPPARHDPTSTNWGSFDSKAHFELAEFYKEAQMPAFRIDKLLVLWGDHTASSNAGGKAPFVNHQDLYSAIDSTPVSDIPWQSFQLSYSGALPESREIPGWMEDKHEVWDTWAMFVPIILGSDKTTVSVGTGHNKYWPVYMSIGNIPNNAHTGSDAFRNFHHQLSHTCLAQMLKPLSKGFTTPEPMCCPDGHLRRTIYSAGPYIGDYPEQCMLMAIVQGWCPKCMAPHKDLEQDTISHTQKLVNELAEFHELSKLWAKFGIVGDIVPFTADITRADINELVSPDILHQLIKGTFKDDLVTWIEEIIRSMHPKKDADHILSEIDYQISLTAPFSGWTGDDSKALMRVYLAAIRGFVPNQVVHTLCAFIDFCNLAQHDIQDTDSLAKMDTVLAEFHKYPKIFIELGIHLDFNLPCQHSTRHWTKLIQEFVAPNGLCSSITEFKHIKAVKQPWHCLNHYKALQQMLYINQCLDKLLVAHINFVRRAVVIFYIIPLCISVL</sequence>
<dbReference type="InterPro" id="IPR041078">
    <property type="entry name" value="Plavaka"/>
</dbReference>
<gene>
    <name evidence="1" type="ORF">FIBSPDRAFT_914310</name>
</gene>
<dbReference type="EMBL" id="KV417726">
    <property type="protein sequence ID" value="KZP08245.1"/>
    <property type="molecule type" value="Genomic_DNA"/>
</dbReference>